<dbReference type="AlphaFoldDB" id="A0A1S2YEX1"/>
<dbReference type="PROSITE" id="PS50056">
    <property type="entry name" value="TYR_PHOSPHATASE_2"/>
    <property type="match status" value="1"/>
</dbReference>
<dbReference type="Pfam" id="PF00782">
    <property type="entry name" value="DSPc"/>
    <property type="match status" value="1"/>
</dbReference>
<feature type="region of interest" description="Disordered" evidence="3">
    <location>
        <begin position="524"/>
        <end position="586"/>
    </location>
</feature>
<dbReference type="InterPro" id="IPR020422">
    <property type="entry name" value="TYR_PHOSPHATASE_DUAL_dom"/>
</dbReference>
<evidence type="ECO:0000259" key="4">
    <source>
        <dbReference type="PROSITE" id="PS50054"/>
    </source>
</evidence>
<dbReference type="GO" id="GO:0004721">
    <property type="term" value="F:phosphoprotein phosphatase activity"/>
    <property type="evidence" value="ECO:0007669"/>
    <property type="project" value="UniProtKB-KW"/>
</dbReference>
<evidence type="ECO:0000256" key="2">
    <source>
        <dbReference type="ARBA" id="ARBA00022912"/>
    </source>
</evidence>
<evidence type="ECO:0000313" key="6">
    <source>
        <dbReference type="Proteomes" id="UP000087171"/>
    </source>
</evidence>
<feature type="domain" description="Tyrosine-protein phosphatase" evidence="4">
    <location>
        <begin position="691"/>
        <end position="836"/>
    </location>
</feature>
<dbReference type="PROSITE" id="PS50054">
    <property type="entry name" value="TYR_PHOSPHATASE_DUAL"/>
    <property type="match status" value="1"/>
</dbReference>
<dbReference type="STRING" id="3827.A0A1S2YEX1"/>
<feature type="compositionally biased region" description="Polar residues" evidence="3">
    <location>
        <begin position="359"/>
        <end position="385"/>
    </location>
</feature>
<dbReference type="InterPro" id="IPR000387">
    <property type="entry name" value="Tyr_Pase_dom"/>
</dbReference>
<organism evidence="6 7">
    <name type="scientific">Cicer arietinum</name>
    <name type="common">Chickpea</name>
    <name type="synonym">Garbanzo</name>
    <dbReference type="NCBI Taxonomy" id="3827"/>
    <lineage>
        <taxon>Eukaryota</taxon>
        <taxon>Viridiplantae</taxon>
        <taxon>Streptophyta</taxon>
        <taxon>Embryophyta</taxon>
        <taxon>Tracheophyta</taxon>
        <taxon>Spermatophyta</taxon>
        <taxon>Magnoliopsida</taxon>
        <taxon>eudicotyledons</taxon>
        <taxon>Gunneridae</taxon>
        <taxon>Pentapetalae</taxon>
        <taxon>rosids</taxon>
        <taxon>fabids</taxon>
        <taxon>Fabales</taxon>
        <taxon>Fabaceae</taxon>
        <taxon>Papilionoideae</taxon>
        <taxon>50 kb inversion clade</taxon>
        <taxon>NPAAA clade</taxon>
        <taxon>Hologalegina</taxon>
        <taxon>IRL clade</taxon>
        <taxon>Cicereae</taxon>
        <taxon>Cicer</taxon>
    </lineage>
</organism>
<feature type="compositionally biased region" description="Polar residues" evidence="3">
    <location>
        <begin position="71"/>
        <end position="82"/>
    </location>
</feature>
<dbReference type="PaxDb" id="3827-XP_004503799.1"/>
<dbReference type="SUPFAM" id="SSF52799">
    <property type="entry name" value="(Phosphotyrosine protein) phosphatases II"/>
    <property type="match status" value="1"/>
</dbReference>
<name>A0A1S2YEX1_CICAR</name>
<dbReference type="PROSITE" id="PS00383">
    <property type="entry name" value="TYR_PHOSPHATASE_1"/>
    <property type="match status" value="1"/>
</dbReference>
<dbReference type="Pfam" id="PF09192">
    <property type="entry name" value="Act-Frag_cataly"/>
    <property type="match status" value="1"/>
</dbReference>
<feature type="compositionally biased region" description="Low complexity" evidence="3">
    <location>
        <begin position="575"/>
        <end position="586"/>
    </location>
</feature>
<dbReference type="InterPro" id="IPR016130">
    <property type="entry name" value="Tyr_Pase_AS"/>
</dbReference>
<evidence type="ECO:0000259" key="5">
    <source>
        <dbReference type="PROSITE" id="PS50056"/>
    </source>
</evidence>
<dbReference type="GO" id="GO:0009737">
    <property type="term" value="P:response to abscisic acid"/>
    <property type="evidence" value="ECO:0007669"/>
    <property type="project" value="InterPro"/>
</dbReference>
<dbReference type="Proteomes" id="UP000087171">
    <property type="component" value="Chromosome Ca6"/>
</dbReference>
<evidence type="ECO:0000256" key="3">
    <source>
        <dbReference type="SAM" id="MobiDB-lite"/>
    </source>
</evidence>
<dbReference type="FunFam" id="3.90.190.10:FF:000148">
    <property type="entry name" value="Dual specificity protein phosphatase PHS1"/>
    <property type="match status" value="1"/>
</dbReference>
<dbReference type="SMART" id="SM00404">
    <property type="entry name" value="PTPc_motif"/>
    <property type="match status" value="1"/>
</dbReference>
<dbReference type="eggNOG" id="KOG1716">
    <property type="taxonomic scope" value="Eukaryota"/>
</dbReference>
<sequence>MANQGKHQQNNDSEFQTHSQIEVPLPLNVTSRDLYMLEDITAGPAFRFTQWLQLVRKRTSKYRSSGFPHRLSTTMSSNSSVRESIEDPKCDMCPDQTEISLWERLGKAAMLDIESSSFSWDGLSSLHHTEHSSSNEHSEDEMNKALEVTVNSGGVVFFAFFNCQESADALPNEAAAVIKISSSRMATQSERLGYEFAKWLGIQTPQARVVHNTSSEWQQIKEATEKAREAAANSENDEIGEVTCFELLEALELSRCLFLMSYVHGSPLLENSSVFESKESAEKTSEALGRVLLLDLVIRNEDRLPCRELRWRGNAANLLLAEKMISANTNTLEAALDSAINLYRPNVIRALQKERRSSSVDSRLNSQNHGLISQDSDLSEVTESPRSVDMNLKSQTSEELMSSDLNIVVIDSGVPRRPPAGKRANDQVNYPKLIELLINSSEYASNLLNDITGGKLGCPLPEDMDTTDIHASDMISVVHAFRNGFRAALRDLQGFHIFLFTLHQRLDTLLRSFMNIISKISSAESDREDSSVPDSPSLAATGCCSSPTSKERHVNDNNQDFTDSEPHRTTSRQLSSSNRDCSDSTSVTRESWHGKFCKGNGETLRNLRLTAKLRDFNKFAKVDAECHKELEQWNEMLKNDAVKLCQENNFNSGFFEGSDNNSVVDAYELKVRLEHILERIALISDAASTERPSAVTSCLFIGGALVARSVYTLQYLGIKHILCLCTNEIGQSETQYPDLFEYKNFSVCDSEDFNITTVFEEACDFIDYVEQKGQKILVHCFEGKSRSATLVLAYLMLRKKYTLSKAWQTLKRVHRRAHPNDGFAKILQELDQKLHGKVSMEWQQRKPTMKVCLICGKNAGLSSSSLKLHLQKSHRKLSSGSVDSAMTMEIQKALTALKISRGGSVSPTQRSSHSIMDQ</sequence>
<dbReference type="RefSeq" id="XP_004503799.1">
    <property type="nucleotide sequence ID" value="XM_004503742.3"/>
</dbReference>
<dbReference type="InterPro" id="IPR029021">
    <property type="entry name" value="Prot-tyrosine_phosphatase-like"/>
</dbReference>
<feature type="domain" description="Tyrosine specific protein phosphatases" evidence="5">
    <location>
        <begin position="760"/>
        <end position="812"/>
    </location>
</feature>
<dbReference type="GeneID" id="101496983"/>
<evidence type="ECO:0000256" key="1">
    <source>
        <dbReference type="ARBA" id="ARBA00022801"/>
    </source>
</evidence>
<gene>
    <name evidence="7" type="primary">LOC101496983</name>
</gene>
<dbReference type="SMART" id="SM00195">
    <property type="entry name" value="DSPc"/>
    <property type="match status" value="1"/>
</dbReference>
<dbReference type="InterPro" id="IPR036940">
    <property type="entry name" value="PI3/4_kinase_cat_sf"/>
</dbReference>
<dbReference type="KEGG" id="cam:101496983"/>
<keyword evidence="2" id="KW-0904">Protein phosphatase</keyword>
<dbReference type="SUPFAM" id="SSF56112">
    <property type="entry name" value="Protein kinase-like (PK-like)"/>
    <property type="match status" value="1"/>
</dbReference>
<proteinExistence type="predicted"/>
<keyword evidence="1" id="KW-0378">Hydrolase</keyword>
<dbReference type="CDD" id="cd14498">
    <property type="entry name" value="DSP"/>
    <property type="match status" value="1"/>
</dbReference>
<dbReference type="GO" id="GO:0043622">
    <property type="term" value="P:cortical microtubule organization"/>
    <property type="evidence" value="ECO:0007669"/>
    <property type="project" value="InterPro"/>
</dbReference>
<accession>A0A1S2YEX1</accession>
<dbReference type="InterPro" id="IPR003595">
    <property type="entry name" value="Tyr_Pase_cat"/>
</dbReference>
<dbReference type="InterPro" id="IPR035010">
    <property type="entry name" value="PHS1"/>
</dbReference>
<reference evidence="6" key="1">
    <citation type="journal article" date="2013" name="Nat. Biotechnol.">
        <title>Draft genome sequence of chickpea (Cicer arietinum) provides a resource for trait improvement.</title>
        <authorList>
            <person name="Varshney R.K."/>
            <person name="Song C."/>
            <person name="Saxena R.K."/>
            <person name="Azam S."/>
            <person name="Yu S."/>
            <person name="Sharpe A.G."/>
            <person name="Cannon S."/>
            <person name="Baek J."/>
            <person name="Rosen B.D."/>
            <person name="Tar'an B."/>
            <person name="Millan T."/>
            <person name="Zhang X."/>
            <person name="Ramsay L.D."/>
            <person name="Iwata A."/>
            <person name="Wang Y."/>
            <person name="Nelson W."/>
            <person name="Farmer A.D."/>
            <person name="Gaur P.M."/>
            <person name="Soderlund C."/>
            <person name="Penmetsa R.V."/>
            <person name="Xu C."/>
            <person name="Bharti A.K."/>
            <person name="He W."/>
            <person name="Winter P."/>
            <person name="Zhao S."/>
            <person name="Hane J.K."/>
            <person name="Carrasquilla-Garcia N."/>
            <person name="Condie J.A."/>
            <person name="Upadhyaya H.D."/>
            <person name="Luo M.C."/>
            <person name="Thudi M."/>
            <person name="Gowda C.L."/>
            <person name="Singh N.P."/>
            <person name="Lichtenzveig J."/>
            <person name="Gali K.K."/>
            <person name="Rubio J."/>
            <person name="Nadarajan N."/>
            <person name="Dolezel J."/>
            <person name="Bansal K.C."/>
            <person name="Xu X."/>
            <person name="Edwards D."/>
            <person name="Zhang G."/>
            <person name="Kahl G."/>
            <person name="Gil J."/>
            <person name="Singh K.B."/>
            <person name="Datta S.K."/>
            <person name="Jackson S.A."/>
            <person name="Wang J."/>
            <person name="Cook D.R."/>
        </authorList>
    </citation>
    <scope>NUCLEOTIDE SEQUENCE [LARGE SCALE GENOMIC DNA]</scope>
    <source>
        <strain evidence="6">cv. CDC Frontier</strain>
    </source>
</reference>
<feature type="region of interest" description="Disordered" evidence="3">
    <location>
        <begin position="66"/>
        <end position="87"/>
    </location>
</feature>
<dbReference type="InterPro" id="IPR011009">
    <property type="entry name" value="Kinase-like_dom_sf"/>
</dbReference>
<dbReference type="PANTHER" id="PTHR47100">
    <property type="entry name" value="DUAL SPECIFICITY PROTEIN PHOSPHATASE PHS1"/>
    <property type="match status" value="1"/>
</dbReference>
<dbReference type="InterPro" id="IPR000340">
    <property type="entry name" value="Dual-sp_phosphatase_cat-dom"/>
</dbReference>
<dbReference type="OrthoDB" id="10252009at2759"/>
<keyword evidence="6" id="KW-1185">Reference proteome</keyword>
<protein>
    <submittedName>
        <fullName evidence="7">Dual specificity protein phosphatase PHS1-like</fullName>
    </submittedName>
</protein>
<dbReference type="Gene3D" id="1.10.1070.11">
    <property type="entry name" value="Phosphatidylinositol 3-/4-kinase, catalytic domain"/>
    <property type="match status" value="1"/>
</dbReference>
<reference evidence="7" key="2">
    <citation type="submission" date="2025-08" db="UniProtKB">
        <authorList>
            <consortium name="RefSeq"/>
        </authorList>
    </citation>
    <scope>IDENTIFICATION</scope>
    <source>
        <tissue evidence="7">Etiolated seedlings</tissue>
    </source>
</reference>
<evidence type="ECO:0000313" key="7">
    <source>
        <dbReference type="RefSeq" id="XP_004503799.1"/>
    </source>
</evidence>
<dbReference type="Gene3D" id="3.90.190.10">
    <property type="entry name" value="Protein tyrosine phosphatase superfamily"/>
    <property type="match status" value="1"/>
</dbReference>
<dbReference type="PANTHER" id="PTHR47100:SF4">
    <property type="entry name" value="DUAL SPECIFICITY PHOSPHATASE FAMILY PROTEIN"/>
    <property type="match status" value="1"/>
</dbReference>
<dbReference type="InterPro" id="IPR015275">
    <property type="entry name" value="Actin-fragmin_kin_cat_dom"/>
</dbReference>
<feature type="region of interest" description="Disordered" evidence="3">
    <location>
        <begin position="358"/>
        <end position="386"/>
    </location>
</feature>